<dbReference type="AlphaFoldDB" id="A0A6V8LDN0"/>
<dbReference type="Proteomes" id="UP000482960">
    <property type="component" value="Unassembled WGS sequence"/>
</dbReference>
<organism evidence="2 3">
    <name type="scientific">Phytohabitans rumicis</name>
    <dbReference type="NCBI Taxonomy" id="1076125"/>
    <lineage>
        <taxon>Bacteria</taxon>
        <taxon>Bacillati</taxon>
        <taxon>Actinomycetota</taxon>
        <taxon>Actinomycetes</taxon>
        <taxon>Micromonosporales</taxon>
        <taxon>Micromonosporaceae</taxon>
    </lineage>
</organism>
<reference evidence="2 3" key="1">
    <citation type="submission" date="2020-03" db="EMBL/GenBank/DDBJ databases">
        <title>Whole genome shotgun sequence of Phytohabitans rumicis NBRC 108638.</title>
        <authorList>
            <person name="Komaki H."/>
            <person name="Tamura T."/>
        </authorList>
    </citation>
    <scope>NUCLEOTIDE SEQUENCE [LARGE SCALE GENOMIC DNA]</scope>
    <source>
        <strain evidence="2 3">NBRC 108638</strain>
    </source>
</reference>
<keyword evidence="1" id="KW-0732">Signal</keyword>
<dbReference type="PROSITE" id="PS51257">
    <property type="entry name" value="PROKAR_LIPOPROTEIN"/>
    <property type="match status" value="1"/>
</dbReference>
<evidence type="ECO:0000313" key="2">
    <source>
        <dbReference type="EMBL" id="GFJ95342.1"/>
    </source>
</evidence>
<keyword evidence="3" id="KW-1185">Reference proteome</keyword>
<comment type="caution">
    <text evidence="2">The sequence shown here is derived from an EMBL/GenBank/DDBJ whole genome shotgun (WGS) entry which is preliminary data.</text>
</comment>
<dbReference type="RefSeq" id="WP_173082898.1">
    <property type="nucleotide sequence ID" value="NZ_BAABJB010000012.1"/>
</dbReference>
<proteinExistence type="predicted"/>
<evidence type="ECO:0000313" key="3">
    <source>
        <dbReference type="Proteomes" id="UP000482960"/>
    </source>
</evidence>
<sequence length="227" mass="23932">MKATAALLLALTVAVGGAGGCGADTPVDEPVVFGSARPAGTKLPITAPAGTVVPAESWPSACQFLTDGEITALLPQATDIERAPHKVKVIQLATKAPTAAEGSCTFSFWLKGATIEDARSRVEVSIAALADPDIVTRAYTNQLSRDRERSDRPRVEDHGDRFGPQACYSWLQATFYLVCRQGPLIFEVTGTGFGTFAGVPTALAAKSEHWRDKVQAPVAQLVASKVP</sequence>
<feature type="signal peptide" evidence="1">
    <location>
        <begin position="1"/>
        <end position="18"/>
    </location>
</feature>
<evidence type="ECO:0008006" key="4">
    <source>
        <dbReference type="Google" id="ProtNLM"/>
    </source>
</evidence>
<protein>
    <recommendedName>
        <fullName evidence="4">DUF3558 domain-containing protein</fullName>
    </recommendedName>
</protein>
<evidence type="ECO:0000256" key="1">
    <source>
        <dbReference type="SAM" id="SignalP"/>
    </source>
</evidence>
<dbReference type="EMBL" id="BLPG01000001">
    <property type="protein sequence ID" value="GFJ95342.1"/>
    <property type="molecule type" value="Genomic_DNA"/>
</dbReference>
<gene>
    <name evidence="2" type="ORF">Prum_089840</name>
</gene>
<reference evidence="2 3" key="2">
    <citation type="submission" date="2020-03" db="EMBL/GenBank/DDBJ databases">
        <authorList>
            <person name="Ichikawa N."/>
            <person name="Kimura A."/>
            <person name="Kitahashi Y."/>
            <person name="Uohara A."/>
        </authorList>
    </citation>
    <scope>NUCLEOTIDE SEQUENCE [LARGE SCALE GENOMIC DNA]</scope>
    <source>
        <strain evidence="2 3">NBRC 108638</strain>
    </source>
</reference>
<feature type="chain" id="PRO_5039488520" description="DUF3558 domain-containing protein" evidence="1">
    <location>
        <begin position="19"/>
        <end position="227"/>
    </location>
</feature>
<name>A0A6V8LDN0_9ACTN</name>
<accession>A0A6V8LDN0</accession>